<accession>A0A1G9XKH0</accession>
<protein>
    <submittedName>
        <fullName evidence="5">DNA-binding transcriptional regulator, HxlR family</fullName>
    </submittedName>
</protein>
<dbReference type="PANTHER" id="PTHR33204">
    <property type="entry name" value="TRANSCRIPTIONAL REGULATOR, MARR FAMILY"/>
    <property type="match status" value="1"/>
</dbReference>
<keyword evidence="1" id="KW-0805">Transcription regulation</keyword>
<dbReference type="InterPro" id="IPR002577">
    <property type="entry name" value="HTH_HxlR"/>
</dbReference>
<proteinExistence type="predicted"/>
<keyword evidence="3" id="KW-0804">Transcription</keyword>
<keyword evidence="6" id="KW-1185">Reference proteome</keyword>
<dbReference type="Pfam" id="PF01638">
    <property type="entry name" value="HxlR"/>
    <property type="match status" value="1"/>
</dbReference>
<gene>
    <name evidence="5" type="ORF">SAMN05421813_13118</name>
</gene>
<dbReference type="Proteomes" id="UP000199226">
    <property type="component" value="Unassembled WGS sequence"/>
</dbReference>
<dbReference type="InterPro" id="IPR036388">
    <property type="entry name" value="WH-like_DNA-bd_sf"/>
</dbReference>
<dbReference type="EMBL" id="FNHH01000031">
    <property type="protein sequence ID" value="SDM97250.1"/>
    <property type="molecule type" value="Genomic_DNA"/>
</dbReference>
<name>A0A1G9XKH0_9SPHI</name>
<evidence type="ECO:0000313" key="6">
    <source>
        <dbReference type="Proteomes" id="UP000199226"/>
    </source>
</evidence>
<dbReference type="OrthoDB" id="769662at2"/>
<evidence type="ECO:0000256" key="1">
    <source>
        <dbReference type="ARBA" id="ARBA00023015"/>
    </source>
</evidence>
<reference evidence="6" key="1">
    <citation type="submission" date="2016-10" db="EMBL/GenBank/DDBJ databases">
        <authorList>
            <person name="Varghese N."/>
            <person name="Submissions S."/>
        </authorList>
    </citation>
    <scope>NUCLEOTIDE SEQUENCE [LARGE SCALE GENOMIC DNA]</scope>
    <source>
        <strain evidence="6">DSM 24536</strain>
    </source>
</reference>
<dbReference type="STRING" id="990371.SAMN05421813_13118"/>
<dbReference type="PROSITE" id="PS51118">
    <property type="entry name" value="HTH_HXLR"/>
    <property type="match status" value="1"/>
</dbReference>
<dbReference type="Gene3D" id="1.10.10.10">
    <property type="entry name" value="Winged helix-like DNA-binding domain superfamily/Winged helix DNA-binding domain"/>
    <property type="match status" value="1"/>
</dbReference>
<dbReference type="RefSeq" id="WP_090706565.1">
    <property type="nucleotide sequence ID" value="NZ_FNHH01000031.1"/>
</dbReference>
<evidence type="ECO:0000259" key="4">
    <source>
        <dbReference type="PROSITE" id="PS51118"/>
    </source>
</evidence>
<sequence length="113" mass="13209">MAEKIKEECNKLLLPVSDALDILSGKWKLPIIFALFLGNHRFRELQREVKGISGKMLSKELKDLEINQLVKRTVFDTSPVTVEYSLTEYGRTLEKLITELHNWGQQHRNIIFR</sequence>
<dbReference type="GO" id="GO:0003677">
    <property type="term" value="F:DNA binding"/>
    <property type="evidence" value="ECO:0007669"/>
    <property type="project" value="UniProtKB-KW"/>
</dbReference>
<dbReference type="AlphaFoldDB" id="A0A1G9XKH0"/>
<evidence type="ECO:0000256" key="3">
    <source>
        <dbReference type="ARBA" id="ARBA00023163"/>
    </source>
</evidence>
<feature type="domain" description="HTH hxlR-type" evidence="4">
    <location>
        <begin position="9"/>
        <end position="112"/>
    </location>
</feature>
<evidence type="ECO:0000256" key="2">
    <source>
        <dbReference type="ARBA" id="ARBA00023125"/>
    </source>
</evidence>
<keyword evidence="2 5" id="KW-0238">DNA-binding</keyword>
<dbReference type="SUPFAM" id="SSF46785">
    <property type="entry name" value="Winged helix' DNA-binding domain"/>
    <property type="match status" value="1"/>
</dbReference>
<evidence type="ECO:0000313" key="5">
    <source>
        <dbReference type="EMBL" id="SDM97250.1"/>
    </source>
</evidence>
<dbReference type="InterPro" id="IPR036390">
    <property type="entry name" value="WH_DNA-bd_sf"/>
</dbReference>
<organism evidence="5 6">
    <name type="scientific">Daejeonella rubra</name>
    <dbReference type="NCBI Taxonomy" id="990371"/>
    <lineage>
        <taxon>Bacteria</taxon>
        <taxon>Pseudomonadati</taxon>
        <taxon>Bacteroidota</taxon>
        <taxon>Sphingobacteriia</taxon>
        <taxon>Sphingobacteriales</taxon>
        <taxon>Sphingobacteriaceae</taxon>
        <taxon>Daejeonella</taxon>
    </lineage>
</organism>